<comment type="caution">
    <text evidence="1">The sequence shown here is derived from an EMBL/GenBank/DDBJ whole genome shotgun (WGS) entry which is preliminary data.</text>
</comment>
<dbReference type="AlphaFoldDB" id="A0A0F8X6P5"/>
<gene>
    <name evidence="1" type="ORF">LCGC14_2984070</name>
</gene>
<proteinExistence type="predicted"/>
<protein>
    <submittedName>
        <fullName evidence="1">Uncharacterized protein</fullName>
    </submittedName>
</protein>
<sequence>MIDNTSTEEVPTYLNMGRSYNKGTASLNIIGMAPRTVVTWMKRMLKEGWVIVLQAGPPISAAPPAPPSVQ</sequence>
<organism evidence="1">
    <name type="scientific">marine sediment metagenome</name>
    <dbReference type="NCBI Taxonomy" id="412755"/>
    <lineage>
        <taxon>unclassified sequences</taxon>
        <taxon>metagenomes</taxon>
        <taxon>ecological metagenomes</taxon>
    </lineage>
</organism>
<evidence type="ECO:0000313" key="1">
    <source>
        <dbReference type="EMBL" id="KKK64453.1"/>
    </source>
</evidence>
<dbReference type="EMBL" id="LAZR01061018">
    <property type="protein sequence ID" value="KKK64453.1"/>
    <property type="molecule type" value="Genomic_DNA"/>
</dbReference>
<accession>A0A0F8X6P5</accession>
<name>A0A0F8X6P5_9ZZZZ</name>
<reference evidence="1" key="1">
    <citation type="journal article" date="2015" name="Nature">
        <title>Complex archaea that bridge the gap between prokaryotes and eukaryotes.</title>
        <authorList>
            <person name="Spang A."/>
            <person name="Saw J.H."/>
            <person name="Jorgensen S.L."/>
            <person name="Zaremba-Niedzwiedzka K."/>
            <person name="Martijn J."/>
            <person name="Lind A.E."/>
            <person name="van Eijk R."/>
            <person name="Schleper C."/>
            <person name="Guy L."/>
            <person name="Ettema T.J."/>
        </authorList>
    </citation>
    <scope>NUCLEOTIDE SEQUENCE</scope>
</reference>